<reference evidence="4 5" key="1">
    <citation type="submission" date="2019-04" db="EMBL/GenBank/DDBJ databases">
        <title>Draft genome sequence of Youngimonas vesicularis.</title>
        <authorList>
            <person name="Hameed A."/>
        </authorList>
    </citation>
    <scope>NUCLEOTIDE SEQUENCE [LARGE SCALE GENOMIC DNA]</scope>
    <source>
        <strain evidence="4 5">CC-AMW-E</strain>
    </source>
</reference>
<dbReference type="OrthoDB" id="5489603at2"/>
<dbReference type="InterPro" id="IPR016047">
    <property type="entry name" value="M23ase_b-sheet_dom"/>
</dbReference>
<evidence type="ECO:0000313" key="5">
    <source>
        <dbReference type="Proteomes" id="UP000306113"/>
    </source>
</evidence>
<evidence type="ECO:0000259" key="3">
    <source>
        <dbReference type="Pfam" id="PF01551"/>
    </source>
</evidence>
<feature type="domain" description="M23ase beta-sheet core" evidence="3">
    <location>
        <begin position="62"/>
        <end position="175"/>
    </location>
</feature>
<keyword evidence="1 2" id="KW-0732">Signal</keyword>
<dbReference type="EMBL" id="SSMD01000009">
    <property type="protein sequence ID" value="THD72097.1"/>
    <property type="molecule type" value="Genomic_DNA"/>
</dbReference>
<dbReference type="Gene3D" id="2.70.70.10">
    <property type="entry name" value="Glucose Permease (Domain IIA)"/>
    <property type="match status" value="1"/>
</dbReference>
<comment type="caution">
    <text evidence="4">The sequence shown here is derived from an EMBL/GenBank/DDBJ whole genome shotgun (WGS) entry which is preliminary data.</text>
</comment>
<dbReference type="GO" id="GO:0004222">
    <property type="term" value="F:metalloendopeptidase activity"/>
    <property type="evidence" value="ECO:0007669"/>
    <property type="project" value="TreeGrafter"/>
</dbReference>
<dbReference type="Proteomes" id="UP000306113">
    <property type="component" value="Unassembled WGS sequence"/>
</dbReference>
<keyword evidence="5" id="KW-1185">Reference proteome</keyword>
<name>A0A4S3M5S3_9RHOB</name>
<feature type="chain" id="PRO_5020748117" evidence="2">
    <location>
        <begin position="19"/>
        <end position="317"/>
    </location>
</feature>
<evidence type="ECO:0000256" key="2">
    <source>
        <dbReference type="SAM" id="SignalP"/>
    </source>
</evidence>
<dbReference type="SUPFAM" id="SSF51261">
    <property type="entry name" value="Duplicated hybrid motif"/>
    <property type="match status" value="1"/>
</dbReference>
<evidence type="ECO:0000313" key="4">
    <source>
        <dbReference type="EMBL" id="THD72097.1"/>
    </source>
</evidence>
<protein>
    <submittedName>
        <fullName evidence="4">M23 family metallopeptidase</fullName>
    </submittedName>
</protein>
<organism evidence="4 5">
    <name type="scientific">Thalassobius vesicularis</name>
    <dbReference type="NCBI Taxonomy" id="1294297"/>
    <lineage>
        <taxon>Bacteria</taxon>
        <taxon>Pseudomonadati</taxon>
        <taxon>Pseudomonadota</taxon>
        <taxon>Alphaproteobacteria</taxon>
        <taxon>Rhodobacterales</taxon>
        <taxon>Roseobacteraceae</taxon>
        <taxon>Thalassovita</taxon>
    </lineage>
</organism>
<dbReference type="CDD" id="cd12797">
    <property type="entry name" value="M23_peptidase"/>
    <property type="match status" value="1"/>
</dbReference>
<dbReference type="InterPro" id="IPR011055">
    <property type="entry name" value="Dup_hybrid_motif"/>
</dbReference>
<accession>A0A4S3M5S3</accession>
<dbReference type="Pfam" id="PF01551">
    <property type="entry name" value="Peptidase_M23"/>
    <property type="match status" value="1"/>
</dbReference>
<feature type="signal peptide" evidence="2">
    <location>
        <begin position="1"/>
        <end position="18"/>
    </location>
</feature>
<dbReference type="PANTHER" id="PTHR21666:SF289">
    <property type="entry name" value="L-ALA--D-GLU ENDOPEPTIDASE"/>
    <property type="match status" value="1"/>
</dbReference>
<gene>
    <name evidence="4" type="ORF">E7681_16390</name>
</gene>
<dbReference type="InterPro" id="IPR050570">
    <property type="entry name" value="Cell_wall_metabolism_enzyme"/>
</dbReference>
<sequence length="317" mass="33638">MRFAALTALCSLAMPAMAGEFSLRQPIDCRLGETCFVQQYVDHDPGPGALDFTCGPQSYDGHKGTDFGLPSFAAMRAGVNVLASAPGVVMGLRDGEPDTGIGPGTQDKECGNGVVLDHGDGWQTQYCHMKRGSVTVRKGQKVEAGAMLGQVGFSGQTQFPHVHLSVRRNGQVVDPFDPDGKITCGTPETRTLWQTPLPVSPGGMISAGFAPQVPGFDAVKDGSAGDEQMSAQAPALVVWGYAFGSRPGDSLRIEIIGPDGPFLQTVTPLDKAQAQFFRAAGKKRPTQGFTQGRYQGYIALIRNGKIVDDITAHVTLR</sequence>
<evidence type="ECO:0000256" key="1">
    <source>
        <dbReference type="ARBA" id="ARBA00022729"/>
    </source>
</evidence>
<proteinExistence type="predicted"/>
<dbReference type="PANTHER" id="PTHR21666">
    <property type="entry name" value="PEPTIDASE-RELATED"/>
    <property type="match status" value="1"/>
</dbReference>
<dbReference type="AlphaFoldDB" id="A0A4S3M5S3"/>